<evidence type="ECO:0000256" key="4">
    <source>
        <dbReference type="ARBA" id="ARBA00074799"/>
    </source>
</evidence>
<dbReference type="GO" id="GO:0046061">
    <property type="term" value="P:dATP catabolic process"/>
    <property type="evidence" value="ECO:0007669"/>
    <property type="project" value="TreeGrafter"/>
</dbReference>
<dbReference type="CDD" id="cd11528">
    <property type="entry name" value="NTP-PPase_MazG_Nterm"/>
    <property type="match status" value="1"/>
</dbReference>
<dbReference type="GO" id="GO:0006203">
    <property type="term" value="P:dGTP catabolic process"/>
    <property type="evidence" value="ECO:0007669"/>
    <property type="project" value="TreeGrafter"/>
</dbReference>
<dbReference type="AlphaFoldDB" id="A0A1X9NEI1"/>
<keyword evidence="5" id="KW-0175">Coiled coil</keyword>
<protein>
    <recommendedName>
        <fullName evidence="4">Nucleoside triphosphate pyrophosphohydrolase</fullName>
        <ecNumber evidence="3">3.6.1.8</ecNumber>
    </recommendedName>
</protein>
<dbReference type="Gene3D" id="1.10.287.1080">
    <property type="entry name" value="MazG-like"/>
    <property type="match status" value="2"/>
</dbReference>
<feature type="coiled-coil region" evidence="5">
    <location>
        <begin position="160"/>
        <end position="187"/>
    </location>
</feature>
<dbReference type="SUPFAM" id="SSF101386">
    <property type="entry name" value="all-alpha NTP pyrophosphatases"/>
    <property type="match status" value="2"/>
</dbReference>
<gene>
    <name evidence="7" type="ORF">BST96_15320</name>
</gene>
<dbReference type="InterPro" id="IPR048011">
    <property type="entry name" value="NTP-PPase_MazG-like_C"/>
</dbReference>
<evidence type="ECO:0000256" key="1">
    <source>
        <dbReference type="ARBA" id="ARBA00052141"/>
    </source>
</evidence>
<evidence type="ECO:0000256" key="2">
    <source>
        <dbReference type="ARBA" id="ARBA00061115"/>
    </source>
</evidence>
<dbReference type="GO" id="GO:0006950">
    <property type="term" value="P:response to stress"/>
    <property type="evidence" value="ECO:0007669"/>
    <property type="project" value="UniProtKB-ARBA"/>
</dbReference>
<dbReference type="NCBIfam" id="TIGR00444">
    <property type="entry name" value="mazG"/>
    <property type="match status" value="1"/>
</dbReference>
<dbReference type="Pfam" id="PF03819">
    <property type="entry name" value="MazG"/>
    <property type="match status" value="2"/>
</dbReference>
<dbReference type="EC" id="3.6.1.8" evidence="3"/>
<name>A0A1X9NEI1_9GAMM</name>
<dbReference type="GO" id="GO:0046081">
    <property type="term" value="P:dUTP catabolic process"/>
    <property type="evidence" value="ECO:0007669"/>
    <property type="project" value="TreeGrafter"/>
</dbReference>
<dbReference type="EMBL" id="CP019343">
    <property type="protein sequence ID" value="ARN76440.1"/>
    <property type="molecule type" value="Genomic_DNA"/>
</dbReference>
<dbReference type="InterPro" id="IPR011551">
    <property type="entry name" value="NTP_PyrPHydrolase_MazG"/>
</dbReference>
<comment type="catalytic activity">
    <reaction evidence="1">
        <text>ATP + H2O = AMP + diphosphate + H(+)</text>
        <dbReference type="Rhea" id="RHEA:14245"/>
        <dbReference type="ChEBI" id="CHEBI:15377"/>
        <dbReference type="ChEBI" id="CHEBI:15378"/>
        <dbReference type="ChEBI" id="CHEBI:30616"/>
        <dbReference type="ChEBI" id="CHEBI:33019"/>
        <dbReference type="ChEBI" id="CHEBI:456215"/>
        <dbReference type="EC" id="3.6.1.8"/>
    </reaction>
</comment>
<evidence type="ECO:0000259" key="6">
    <source>
        <dbReference type="Pfam" id="PF03819"/>
    </source>
</evidence>
<dbReference type="InterPro" id="IPR048015">
    <property type="entry name" value="NTP-PPase_MazG-like_N"/>
</dbReference>
<feature type="domain" description="NTP pyrophosphohydrolase MazG-like" evidence="6">
    <location>
        <begin position="164"/>
        <end position="224"/>
    </location>
</feature>
<accession>A0A1X9NEI1</accession>
<evidence type="ECO:0000256" key="5">
    <source>
        <dbReference type="SAM" id="Coils"/>
    </source>
</evidence>
<dbReference type="KEGG" id="osg:BST96_15320"/>
<evidence type="ECO:0000313" key="7">
    <source>
        <dbReference type="EMBL" id="ARN76440.1"/>
    </source>
</evidence>
<evidence type="ECO:0000256" key="3">
    <source>
        <dbReference type="ARBA" id="ARBA00066372"/>
    </source>
</evidence>
<organism evidence="7 8">
    <name type="scientific">Oceanicoccus sagamiensis</name>
    <dbReference type="NCBI Taxonomy" id="716816"/>
    <lineage>
        <taxon>Bacteria</taxon>
        <taxon>Pseudomonadati</taxon>
        <taxon>Pseudomonadota</taxon>
        <taxon>Gammaproteobacteria</taxon>
        <taxon>Cellvibrionales</taxon>
        <taxon>Spongiibacteraceae</taxon>
        <taxon>Oceanicoccus</taxon>
    </lineage>
</organism>
<reference evidence="7 8" key="1">
    <citation type="submission" date="2016-11" db="EMBL/GenBank/DDBJ databases">
        <title>Trade-off between light-utilization and light-protection in marine flavobacteria.</title>
        <authorList>
            <person name="Kumagai Y."/>
        </authorList>
    </citation>
    <scope>NUCLEOTIDE SEQUENCE [LARGE SCALE GENOMIC DNA]</scope>
    <source>
        <strain evidence="7 8">NBRC 107125</strain>
    </source>
</reference>
<evidence type="ECO:0000313" key="8">
    <source>
        <dbReference type="Proteomes" id="UP000193450"/>
    </source>
</evidence>
<dbReference type="InterPro" id="IPR004518">
    <property type="entry name" value="MazG-like_dom"/>
</dbReference>
<dbReference type="STRING" id="716816.BST96_15320"/>
<keyword evidence="7" id="KW-0378">Hydrolase</keyword>
<keyword evidence="8" id="KW-1185">Reference proteome</keyword>
<dbReference type="PANTHER" id="PTHR30522">
    <property type="entry name" value="NUCLEOSIDE TRIPHOSPHATE PYROPHOSPHOHYDROLASE"/>
    <property type="match status" value="1"/>
</dbReference>
<dbReference type="Proteomes" id="UP000193450">
    <property type="component" value="Chromosome"/>
</dbReference>
<comment type="similarity">
    <text evidence="2">Belongs to the nucleoside triphosphate pyrophosphohydrolase family.</text>
</comment>
<dbReference type="CDD" id="cd11529">
    <property type="entry name" value="NTP-PPase_MazG_Cterm"/>
    <property type="match status" value="1"/>
</dbReference>
<proteinExistence type="inferred from homology"/>
<dbReference type="OrthoDB" id="9808939at2"/>
<dbReference type="GO" id="GO:0046047">
    <property type="term" value="P:TTP catabolic process"/>
    <property type="evidence" value="ECO:0007669"/>
    <property type="project" value="TreeGrafter"/>
</dbReference>
<dbReference type="GO" id="GO:0046052">
    <property type="term" value="P:UTP catabolic process"/>
    <property type="evidence" value="ECO:0007669"/>
    <property type="project" value="TreeGrafter"/>
</dbReference>
<feature type="domain" description="NTP pyrophosphohydrolase MazG-like" evidence="6">
    <location>
        <begin position="17"/>
        <end position="90"/>
    </location>
</feature>
<dbReference type="NCBIfam" id="NF007113">
    <property type="entry name" value="PRK09562.1"/>
    <property type="match status" value="1"/>
</dbReference>
<dbReference type="PANTHER" id="PTHR30522:SF0">
    <property type="entry name" value="NUCLEOSIDE TRIPHOSPHATE PYROPHOSPHOHYDROLASE"/>
    <property type="match status" value="1"/>
</dbReference>
<dbReference type="GO" id="GO:0047693">
    <property type="term" value="F:ATP diphosphatase activity"/>
    <property type="evidence" value="ECO:0007669"/>
    <property type="project" value="UniProtKB-EC"/>
</dbReference>
<dbReference type="FunFam" id="1.10.287.1080:FF:000003">
    <property type="entry name" value="Nucleoside triphosphate pyrophosphohydrolase"/>
    <property type="match status" value="1"/>
</dbReference>
<sequence length="257" mass="29351">MSRLRDPEDGCPWDRVQDFSTIVPHTIEESYELADAIEQGDMQHIREELGDVLFQVVFYSQLGKEQERFDFASVTSDLVAKLVRRHPHVFPEGTLSSRVGEQTKDTEAIKQTWEAIKSTERAGKQQQSVLDDVPAAFPALIRATKLQKRAAQTGFDWEHIDGALAKLKEEVDELIEAREQQSQQQIEAELGDVLFSVVNLSRYLNVDAESSLRATNKKFENRFKYIERVLERRGVTPEQSSLAEMDALWDEAKKKGI</sequence>
<dbReference type="GO" id="GO:0046076">
    <property type="term" value="P:dTTP catabolic process"/>
    <property type="evidence" value="ECO:0007669"/>
    <property type="project" value="TreeGrafter"/>
</dbReference>
<dbReference type="FunFam" id="1.10.287.1080:FF:000001">
    <property type="entry name" value="Nucleoside triphosphate pyrophosphohydrolase"/>
    <property type="match status" value="1"/>
</dbReference>